<name>A0ABU4HS25_9ACTN</name>
<dbReference type="EMBL" id="JAWSTH010000035">
    <property type="protein sequence ID" value="MDW5595544.1"/>
    <property type="molecule type" value="Genomic_DNA"/>
</dbReference>
<proteinExistence type="predicted"/>
<sequence>MTAPLLLDELIPHADAVRTEHLLIDGDLAQVYDAVRAADFMRTAEQQPVRALFQLRALGERVVSTVRRRPLPAPAPTATMRLADLGAHGEWVVLGERPPHEIAIGVVGRFWAGETSWETIDARDFAGFERPGLAKIAAGFSLRPYGAGRVLVSYECRTLATDPQSRRAFLRYWRALSPFIGVVLRTQLRIVARTAAERAAR</sequence>
<comment type="caution">
    <text evidence="1">The sequence shown here is derived from an EMBL/GenBank/DDBJ whole genome shotgun (WGS) entry which is preliminary data.</text>
</comment>
<dbReference type="Proteomes" id="UP001284601">
    <property type="component" value="Unassembled WGS sequence"/>
</dbReference>
<protein>
    <recommendedName>
        <fullName evidence="3">DUF1990 domain-containing protein</fullName>
    </recommendedName>
</protein>
<evidence type="ECO:0000313" key="1">
    <source>
        <dbReference type="EMBL" id="MDW5595544.1"/>
    </source>
</evidence>
<dbReference type="RefSeq" id="WP_318597881.1">
    <property type="nucleotide sequence ID" value="NZ_JAWSTH010000035.1"/>
</dbReference>
<accession>A0ABU4HS25</accession>
<organism evidence="1 2">
    <name type="scientific">Conexibacter stalactiti</name>
    <dbReference type="NCBI Taxonomy" id="1940611"/>
    <lineage>
        <taxon>Bacteria</taxon>
        <taxon>Bacillati</taxon>
        <taxon>Actinomycetota</taxon>
        <taxon>Thermoleophilia</taxon>
        <taxon>Solirubrobacterales</taxon>
        <taxon>Conexibacteraceae</taxon>
        <taxon>Conexibacter</taxon>
    </lineage>
</organism>
<gene>
    <name evidence="1" type="ORF">R7226_14435</name>
</gene>
<evidence type="ECO:0000313" key="2">
    <source>
        <dbReference type="Proteomes" id="UP001284601"/>
    </source>
</evidence>
<reference evidence="2" key="1">
    <citation type="submission" date="2023-07" db="EMBL/GenBank/DDBJ databases">
        <title>Conexibacter stalactiti sp. nov., isolated from stalactites in a lava cave and emended description of the genus Conexibacter.</title>
        <authorList>
            <person name="Lee S.D."/>
        </authorList>
    </citation>
    <scope>NUCLEOTIDE SEQUENCE [LARGE SCALE GENOMIC DNA]</scope>
    <source>
        <strain evidence="2">KCTC 39840</strain>
    </source>
</reference>
<evidence type="ECO:0008006" key="3">
    <source>
        <dbReference type="Google" id="ProtNLM"/>
    </source>
</evidence>
<keyword evidence="2" id="KW-1185">Reference proteome</keyword>